<feature type="domain" description="HTH marR-type" evidence="1">
    <location>
        <begin position="1"/>
        <end position="140"/>
    </location>
</feature>
<dbReference type="GO" id="GO:0006950">
    <property type="term" value="P:response to stress"/>
    <property type="evidence" value="ECO:0007669"/>
    <property type="project" value="TreeGrafter"/>
</dbReference>
<accession>A0AAU6Q6L7</accession>
<evidence type="ECO:0000259" key="1">
    <source>
        <dbReference type="PROSITE" id="PS50995"/>
    </source>
</evidence>
<protein>
    <submittedName>
        <fullName evidence="2">MarR family transcriptional regulator</fullName>
    </submittedName>
</protein>
<dbReference type="PROSITE" id="PS50995">
    <property type="entry name" value="HTH_MARR_2"/>
    <property type="match status" value="1"/>
</dbReference>
<sequence length="140" mass="15751">MSELDAALEQLPIRIWRRLVRTTQSKTQQVEAALLPLGLTMTEFDLLAVLRSLGAAPQQEVARSLLFTEANMSYHAKRLLARGLVTREVAGKRKVMSLTEAGRELVEQALPVVIAIHEEQFSDLSADELFTLRSLLRRLK</sequence>
<dbReference type="PANTHER" id="PTHR33164:SF43">
    <property type="entry name" value="HTH-TYPE TRANSCRIPTIONAL REPRESSOR YETL"/>
    <property type="match status" value="1"/>
</dbReference>
<dbReference type="InterPro" id="IPR036388">
    <property type="entry name" value="WH-like_DNA-bd_sf"/>
</dbReference>
<dbReference type="EMBL" id="CP149783">
    <property type="protein sequence ID" value="WYF45995.1"/>
    <property type="molecule type" value="Genomic_DNA"/>
</dbReference>
<proteinExistence type="predicted"/>
<dbReference type="AlphaFoldDB" id="A0AAU6Q6L7"/>
<dbReference type="SMART" id="SM00347">
    <property type="entry name" value="HTH_MARR"/>
    <property type="match status" value="1"/>
</dbReference>
<dbReference type="Gene3D" id="1.10.10.10">
    <property type="entry name" value="Winged helix-like DNA-binding domain superfamily/Winged helix DNA-binding domain"/>
    <property type="match status" value="1"/>
</dbReference>
<organism evidence="2">
    <name type="scientific">Deinococcus sp. VB142</name>
    <dbReference type="NCBI Taxonomy" id="3112952"/>
    <lineage>
        <taxon>Bacteria</taxon>
        <taxon>Thermotogati</taxon>
        <taxon>Deinococcota</taxon>
        <taxon>Deinococci</taxon>
        <taxon>Deinococcales</taxon>
        <taxon>Deinococcaceae</taxon>
        <taxon>Deinococcus</taxon>
    </lineage>
</organism>
<reference evidence="2" key="1">
    <citation type="submission" date="2024-03" db="EMBL/GenBank/DDBJ databases">
        <title>Deinococcus weizhi sp. nov., isolated from human skin.</title>
        <authorList>
            <person name="Wei Z."/>
            <person name="Tian F."/>
            <person name="Yang C."/>
            <person name="Xin L.T."/>
            <person name="Wen Z.J."/>
            <person name="Lan K.C."/>
            <person name="Yu L."/>
            <person name="Zhe W."/>
            <person name="Dan F.D."/>
            <person name="Jun W."/>
            <person name="Rui Z."/>
            <person name="Yong X.J."/>
            <person name="Ting Y."/>
            <person name="Wei X."/>
            <person name="Xu Z.G."/>
            <person name="Xin Z."/>
            <person name="Dong F.G."/>
            <person name="Ni X.M."/>
            <person name="Zheng M.G."/>
            <person name="Chun Y."/>
            <person name="Qian W.X."/>
        </authorList>
    </citation>
    <scope>NUCLEOTIDE SEQUENCE</scope>
    <source>
        <strain evidence="2">VB142</strain>
    </source>
</reference>
<dbReference type="Pfam" id="PF12802">
    <property type="entry name" value="MarR_2"/>
    <property type="match status" value="1"/>
</dbReference>
<dbReference type="GO" id="GO:0003700">
    <property type="term" value="F:DNA-binding transcription factor activity"/>
    <property type="evidence" value="ECO:0007669"/>
    <property type="project" value="InterPro"/>
</dbReference>
<dbReference type="InterPro" id="IPR000835">
    <property type="entry name" value="HTH_MarR-typ"/>
</dbReference>
<dbReference type="InterPro" id="IPR039422">
    <property type="entry name" value="MarR/SlyA-like"/>
</dbReference>
<gene>
    <name evidence="2" type="ORF">WDJ50_16365</name>
</gene>
<dbReference type="PANTHER" id="PTHR33164">
    <property type="entry name" value="TRANSCRIPTIONAL REGULATOR, MARR FAMILY"/>
    <property type="match status" value="1"/>
</dbReference>
<dbReference type="SUPFAM" id="SSF46785">
    <property type="entry name" value="Winged helix' DNA-binding domain"/>
    <property type="match status" value="1"/>
</dbReference>
<evidence type="ECO:0000313" key="2">
    <source>
        <dbReference type="EMBL" id="WYF45995.1"/>
    </source>
</evidence>
<dbReference type="RefSeq" id="WP_339097378.1">
    <property type="nucleotide sequence ID" value="NZ_CP149783.1"/>
</dbReference>
<dbReference type="InterPro" id="IPR036390">
    <property type="entry name" value="WH_DNA-bd_sf"/>
</dbReference>
<name>A0AAU6Q6L7_9DEIO</name>